<dbReference type="EMBL" id="BAAAYN010000047">
    <property type="protein sequence ID" value="GAA3395089.1"/>
    <property type="molecule type" value="Genomic_DNA"/>
</dbReference>
<dbReference type="PANTHER" id="PTHR48111">
    <property type="entry name" value="REGULATOR OF RPOS"/>
    <property type="match status" value="1"/>
</dbReference>
<keyword evidence="2" id="KW-0902">Two-component regulatory system</keyword>
<dbReference type="PROSITE" id="PS50110">
    <property type="entry name" value="RESPONSE_REGULATORY"/>
    <property type="match status" value="1"/>
</dbReference>
<feature type="region of interest" description="Disordered" evidence="5">
    <location>
        <begin position="119"/>
        <end position="154"/>
    </location>
</feature>
<dbReference type="Gene3D" id="3.40.50.2300">
    <property type="match status" value="1"/>
</dbReference>
<evidence type="ECO:0000256" key="5">
    <source>
        <dbReference type="SAM" id="MobiDB-lite"/>
    </source>
</evidence>
<evidence type="ECO:0000259" key="6">
    <source>
        <dbReference type="PROSITE" id="PS50110"/>
    </source>
</evidence>
<feature type="compositionally biased region" description="Gly residues" evidence="5">
    <location>
        <begin position="132"/>
        <end position="146"/>
    </location>
</feature>
<evidence type="ECO:0000313" key="8">
    <source>
        <dbReference type="Proteomes" id="UP001501676"/>
    </source>
</evidence>
<dbReference type="Pfam" id="PF00072">
    <property type="entry name" value="Response_reg"/>
    <property type="match status" value="1"/>
</dbReference>
<evidence type="ECO:0000256" key="3">
    <source>
        <dbReference type="ARBA" id="ARBA00023125"/>
    </source>
</evidence>
<dbReference type="Proteomes" id="UP001501676">
    <property type="component" value="Unassembled WGS sequence"/>
</dbReference>
<dbReference type="PANTHER" id="PTHR48111:SF40">
    <property type="entry name" value="PHOSPHATE REGULON TRANSCRIPTIONAL REGULATORY PROTEIN PHOB"/>
    <property type="match status" value="1"/>
</dbReference>
<dbReference type="InterPro" id="IPR011006">
    <property type="entry name" value="CheY-like_superfamily"/>
</dbReference>
<feature type="domain" description="Response regulatory" evidence="6">
    <location>
        <begin position="3"/>
        <end position="117"/>
    </location>
</feature>
<name>A0ABP6T9J6_9ACTN</name>
<reference evidence="8" key="1">
    <citation type="journal article" date="2019" name="Int. J. Syst. Evol. Microbiol.">
        <title>The Global Catalogue of Microorganisms (GCM) 10K type strain sequencing project: providing services to taxonomists for standard genome sequencing and annotation.</title>
        <authorList>
            <consortium name="The Broad Institute Genomics Platform"/>
            <consortium name="The Broad Institute Genome Sequencing Center for Infectious Disease"/>
            <person name="Wu L."/>
            <person name="Ma J."/>
        </authorList>
    </citation>
    <scope>NUCLEOTIDE SEQUENCE [LARGE SCALE GENOMIC DNA]</scope>
    <source>
        <strain evidence="8">JCM 9458</strain>
    </source>
</reference>
<keyword evidence="8" id="KW-1185">Reference proteome</keyword>
<protein>
    <recommendedName>
        <fullName evidence="6">Response regulatory domain-containing protein</fullName>
    </recommendedName>
</protein>
<evidence type="ECO:0000256" key="1">
    <source>
        <dbReference type="ARBA" id="ARBA00022553"/>
    </source>
</evidence>
<organism evidence="7 8">
    <name type="scientific">Cryptosporangium minutisporangium</name>
    <dbReference type="NCBI Taxonomy" id="113569"/>
    <lineage>
        <taxon>Bacteria</taxon>
        <taxon>Bacillati</taxon>
        <taxon>Actinomycetota</taxon>
        <taxon>Actinomycetes</taxon>
        <taxon>Cryptosporangiales</taxon>
        <taxon>Cryptosporangiaceae</taxon>
        <taxon>Cryptosporangium</taxon>
    </lineage>
</organism>
<gene>
    <name evidence="7" type="ORF">GCM10020369_66910</name>
</gene>
<dbReference type="SUPFAM" id="SSF52172">
    <property type="entry name" value="CheY-like"/>
    <property type="match status" value="1"/>
</dbReference>
<evidence type="ECO:0000256" key="4">
    <source>
        <dbReference type="PROSITE-ProRule" id="PRU00169"/>
    </source>
</evidence>
<comment type="caution">
    <text evidence="7">The sequence shown here is derived from an EMBL/GenBank/DDBJ whole genome shotgun (WGS) entry which is preliminary data.</text>
</comment>
<dbReference type="InterPro" id="IPR039420">
    <property type="entry name" value="WalR-like"/>
</dbReference>
<evidence type="ECO:0000313" key="7">
    <source>
        <dbReference type="EMBL" id="GAA3395089.1"/>
    </source>
</evidence>
<sequence length="154" mass="15642">MARLLVVEDEPDLRDLLVQRIEAVGHEVMPVATGAAALRTLAHNGLPDAAVLDVDLPGQDGVALLADLRQRQPELPALFITVLWSGELLARMKATGCPYLTKPFTAADLRAALDDLLGGEGRATVDGPASDGPGGPGGPGGSGGPGPDKPSAPG</sequence>
<keyword evidence="1 4" id="KW-0597">Phosphoprotein</keyword>
<dbReference type="RefSeq" id="WP_345732259.1">
    <property type="nucleotide sequence ID" value="NZ_BAAAYN010000047.1"/>
</dbReference>
<evidence type="ECO:0000256" key="2">
    <source>
        <dbReference type="ARBA" id="ARBA00023012"/>
    </source>
</evidence>
<proteinExistence type="predicted"/>
<dbReference type="InterPro" id="IPR001789">
    <property type="entry name" value="Sig_transdc_resp-reg_receiver"/>
</dbReference>
<keyword evidence="3" id="KW-0238">DNA-binding</keyword>
<dbReference type="SMART" id="SM00448">
    <property type="entry name" value="REC"/>
    <property type="match status" value="1"/>
</dbReference>
<feature type="modified residue" description="4-aspartylphosphate" evidence="4">
    <location>
        <position position="53"/>
    </location>
</feature>
<accession>A0ABP6T9J6</accession>